<dbReference type="PANTHER" id="PTHR43798">
    <property type="entry name" value="MONOACYLGLYCEROL LIPASE"/>
    <property type="match status" value="1"/>
</dbReference>
<dbReference type="Proteomes" id="UP000229976">
    <property type="component" value="Unassembled WGS sequence"/>
</dbReference>
<comment type="caution">
    <text evidence="2">The sequence shown here is derived from an EMBL/GenBank/DDBJ whole genome shotgun (WGS) entry which is preliminary data.</text>
</comment>
<protein>
    <recommendedName>
        <fullName evidence="1">AB hydrolase-1 domain-containing protein</fullName>
    </recommendedName>
</protein>
<proteinExistence type="predicted"/>
<evidence type="ECO:0000313" key="2">
    <source>
        <dbReference type="EMBL" id="PIP23111.1"/>
    </source>
</evidence>
<accession>A0A2G9YXC0</accession>
<feature type="domain" description="AB hydrolase-1" evidence="1">
    <location>
        <begin position="4"/>
        <end position="234"/>
    </location>
</feature>
<gene>
    <name evidence="2" type="ORF">COX37_00315</name>
</gene>
<organism evidence="2 3">
    <name type="scientific">Candidatus Nealsonbacteria bacterium CG23_combo_of_CG06-09_8_20_14_all_39_17</name>
    <dbReference type="NCBI Taxonomy" id="1974722"/>
    <lineage>
        <taxon>Bacteria</taxon>
        <taxon>Candidatus Nealsoniibacteriota</taxon>
    </lineage>
</organism>
<dbReference type="InterPro" id="IPR000073">
    <property type="entry name" value="AB_hydrolase_1"/>
</dbReference>
<dbReference type="GO" id="GO:0016020">
    <property type="term" value="C:membrane"/>
    <property type="evidence" value="ECO:0007669"/>
    <property type="project" value="TreeGrafter"/>
</dbReference>
<reference evidence="2 3" key="1">
    <citation type="submission" date="2017-09" db="EMBL/GenBank/DDBJ databases">
        <title>Depth-based differentiation of microbial function through sediment-hosted aquifers and enrichment of novel symbionts in the deep terrestrial subsurface.</title>
        <authorList>
            <person name="Probst A.J."/>
            <person name="Ladd B."/>
            <person name="Jarett J.K."/>
            <person name="Geller-Mcgrath D.E."/>
            <person name="Sieber C.M."/>
            <person name="Emerson J.B."/>
            <person name="Anantharaman K."/>
            <person name="Thomas B.C."/>
            <person name="Malmstrom R."/>
            <person name="Stieglmeier M."/>
            <person name="Klingl A."/>
            <person name="Woyke T."/>
            <person name="Ryan C.M."/>
            <person name="Banfield J.F."/>
        </authorList>
    </citation>
    <scope>NUCLEOTIDE SEQUENCE [LARGE SCALE GENOMIC DNA]</scope>
    <source>
        <strain evidence="2">CG23_combo_of_CG06-09_8_20_14_all_39_17</strain>
    </source>
</reference>
<dbReference type="SUPFAM" id="SSF53474">
    <property type="entry name" value="alpha/beta-Hydrolases"/>
    <property type="match status" value="1"/>
</dbReference>
<dbReference type="PRINTS" id="PR00111">
    <property type="entry name" value="ABHYDROLASE"/>
</dbReference>
<dbReference type="InterPro" id="IPR029058">
    <property type="entry name" value="AB_hydrolase_fold"/>
</dbReference>
<dbReference type="AlphaFoldDB" id="A0A2G9YXC0"/>
<dbReference type="Gene3D" id="3.40.50.1820">
    <property type="entry name" value="alpha/beta hydrolase"/>
    <property type="match status" value="1"/>
</dbReference>
<dbReference type="PANTHER" id="PTHR43798:SF33">
    <property type="entry name" value="HYDROLASE, PUTATIVE (AFU_ORTHOLOGUE AFUA_2G14860)-RELATED"/>
    <property type="match status" value="1"/>
</dbReference>
<dbReference type="Pfam" id="PF12697">
    <property type="entry name" value="Abhydrolase_6"/>
    <property type="match status" value="1"/>
</dbReference>
<name>A0A2G9YXC0_9BACT</name>
<evidence type="ECO:0000259" key="1">
    <source>
        <dbReference type="Pfam" id="PF12697"/>
    </source>
</evidence>
<sequence>MTNLIILHGWQSSKEKWDKTKQLLEKQGIQVIIPDLPGFKKETELDKTWVLDDYVEWFNNFSKEYAPFFLLGHSFGGRVAIKFATKYSADASDDNKLKGLILVSAGGAELRKSSKKAALSFFVSTWKRFFFFTSFFPGYEFFRKLFYKFIVEKTDYLEVKGFLKETFKKTIEEDLKPLLGQIKTKTLIIWGDKDNYLSVKNGFLMKEKIPDSELKIFPKIGHSPHIQIPEKFAETIISFLKI</sequence>
<dbReference type="InterPro" id="IPR050266">
    <property type="entry name" value="AB_hydrolase_sf"/>
</dbReference>
<dbReference type="EMBL" id="PCRO01000006">
    <property type="protein sequence ID" value="PIP23111.1"/>
    <property type="molecule type" value="Genomic_DNA"/>
</dbReference>
<evidence type="ECO:0000313" key="3">
    <source>
        <dbReference type="Proteomes" id="UP000229976"/>
    </source>
</evidence>